<evidence type="ECO:0000256" key="2">
    <source>
        <dbReference type="ARBA" id="ARBA00008034"/>
    </source>
</evidence>
<comment type="similarity">
    <text evidence="2 6">Belongs to the ABC-3 integral membrane protein family.</text>
</comment>
<gene>
    <name evidence="8" type="ORF">D3Z39_03910</name>
</gene>
<dbReference type="AlphaFoldDB" id="A0A845RGD5"/>
<evidence type="ECO:0000256" key="4">
    <source>
        <dbReference type="ARBA" id="ARBA00022989"/>
    </source>
</evidence>
<dbReference type="Proteomes" id="UP000446348">
    <property type="component" value="Unassembled WGS sequence"/>
</dbReference>
<evidence type="ECO:0000256" key="6">
    <source>
        <dbReference type="RuleBase" id="RU003943"/>
    </source>
</evidence>
<evidence type="ECO:0000256" key="1">
    <source>
        <dbReference type="ARBA" id="ARBA00004141"/>
    </source>
</evidence>
<accession>A0A845RGD5</accession>
<sequence length="280" mass="29497">MFDLLRHLFSYSFMLRAVVVGVLVSLCAALLGVSLVLKRYSMIGDGLSHVGFGALSVAVAAGVAPLAISVPVVVAAAFLLLRISESSAIRGDSAIALISSGSLAAGVIVTSLTTGMNVDVYGYLFGSILAMSEGDVLLSIVLSVIVICLFVLFYNKIFAITFDESFARATGTNTRFYSMLIALLTALTIVVGMRVMGAMLISSLIIFPALTSMRVCSSFRGVVLISAAVSVVCFFFGMLASFVWSMPAGASVVAVNVVAFGLFSIFGFLSAFFKKAFRLF</sequence>
<keyword evidence="4 7" id="KW-1133">Transmembrane helix</keyword>
<dbReference type="GO" id="GO:0010043">
    <property type="term" value="P:response to zinc ion"/>
    <property type="evidence" value="ECO:0007669"/>
    <property type="project" value="TreeGrafter"/>
</dbReference>
<feature type="transmembrane region" description="Helical" evidence="7">
    <location>
        <begin position="57"/>
        <end position="81"/>
    </location>
</feature>
<dbReference type="GO" id="GO:0043190">
    <property type="term" value="C:ATP-binding cassette (ABC) transporter complex"/>
    <property type="evidence" value="ECO:0007669"/>
    <property type="project" value="InterPro"/>
</dbReference>
<evidence type="ECO:0000256" key="3">
    <source>
        <dbReference type="ARBA" id="ARBA00022692"/>
    </source>
</evidence>
<keyword evidence="6" id="KW-0813">Transport</keyword>
<dbReference type="Pfam" id="PF00950">
    <property type="entry name" value="ABC-3"/>
    <property type="match status" value="1"/>
</dbReference>
<dbReference type="Gene3D" id="1.10.3470.10">
    <property type="entry name" value="ABC transporter involved in vitamin B12 uptake, BtuC"/>
    <property type="match status" value="1"/>
</dbReference>
<dbReference type="OrthoDB" id="9798540at2"/>
<evidence type="ECO:0000313" key="8">
    <source>
        <dbReference type="EMBL" id="NBI78028.1"/>
    </source>
</evidence>
<feature type="transmembrane region" description="Helical" evidence="7">
    <location>
        <begin position="250"/>
        <end position="273"/>
    </location>
</feature>
<feature type="transmembrane region" description="Helical" evidence="7">
    <location>
        <begin position="93"/>
        <end position="116"/>
    </location>
</feature>
<dbReference type="SUPFAM" id="SSF81345">
    <property type="entry name" value="ABC transporter involved in vitamin B12 uptake, BtuC"/>
    <property type="match status" value="1"/>
</dbReference>
<dbReference type="GO" id="GO:0055085">
    <property type="term" value="P:transmembrane transport"/>
    <property type="evidence" value="ECO:0007669"/>
    <property type="project" value="InterPro"/>
</dbReference>
<dbReference type="RefSeq" id="WP_160208917.1">
    <property type="nucleotide sequence ID" value="NZ_JBCLRJ010000018.1"/>
</dbReference>
<evidence type="ECO:0000256" key="5">
    <source>
        <dbReference type="ARBA" id="ARBA00023136"/>
    </source>
</evidence>
<evidence type="ECO:0000256" key="7">
    <source>
        <dbReference type="SAM" id="Phobius"/>
    </source>
</evidence>
<name>A0A845RGD5_9FIRM</name>
<dbReference type="EMBL" id="QXWZ01000004">
    <property type="protein sequence ID" value="NBI78028.1"/>
    <property type="molecule type" value="Genomic_DNA"/>
</dbReference>
<comment type="subcellular location">
    <subcellularLocation>
        <location evidence="6">Cell membrane</location>
        <topology evidence="6">Multi-pass membrane protein</topology>
    </subcellularLocation>
    <subcellularLocation>
        <location evidence="1">Membrane</location>
        <topology evidence="1">Multi-pass membrane protein</topology>
    </subcellularLocation>
</comment>
<feature type="transmembrane region" description="Helical" evidence="7">
    <location>
        <begin position="12"/>
        <end position="37"/>
    </location>
</feature>
<dbReference type="InterPro" id="IPR037294">
    <property type="entry name" value="ABC_BtuC-like"/>
</dbReference>
<protein>
    <submittedName>
        <fullName evidence="8">Metal ABC transporter permease</fullName>
    </submittedName>
</protein>
<feature type="transmembrane region" description="Helical" evidence="7">
    <location>
        <begin position="176"/>
        <end position="193"/>
    </location>
</feature>
<dbReference type="InterPro" id="IPR001626">
    <property type="entry name" value="ABC_TroCD"/>
</dbReference>
<proteinExistence type="inferred from homology"/>
<feature type="transmembrane region" description="Helical" evidence="7">
    <location>
        <begin position="223"/>
        <end position="244"/>
    </location>
</feature>
<keyword evidence="5 7" id="KW-0472">Membrane</keyword>
<dbReference type="PANTHER" id="PTHR30477">
    <property type="entry name" value="ABC-TRANSPORTER METAL-BINDING PROTEIN"/>
    <property type="match status" value="1"/>
</dbReference>
<comment type="caution">
    <text evidence="8">The sequence shown here is derived from an EMBL/GenBank/DDBJ whole genome shotgun (WGS) entry which is preliminary data.</text>
</comment>
<dbReference type="PANTHER" id="PTHR30477:SF0">
    <property type="entry name" value="METAL TRANSPORT SYSTEM MEMBRANE PROTEIN TM_0125-RELATED"/>
    <property type="match status" value="1"/>
</dbReference>
<keyword evidence="3 6" id="KW-0812">Transmembrane</keyword>
<evidence type="ECO:0000313" key="9">
    <source>
        <dbReference type="Proteomes" id="UP000446348"/>
    </source>
</evidence>
<organism evidence="8 9">
    <name type="scientific">Anaerotruncus colihominis</name>
    <dbReference type="NCBI Taxonomy" id="169435"/>
    <lineage>
        <taxon>Bacteria</taxon>
        <taxon>Bacillati</taxon>
        <taxon>Bacillota</taxon>
        <taxon>Clostridia</taxon>
        <taxon>Eubacteriales</taxon>
        <taxon>Oscillospiraceae</taxon>
        <taxon>Anaerotruncus</taxon>
    </lineage>
</organism>
<reference evidence="8 9" key="1">
    <citation type="submission" date="2018-08" db="EMBL/GenBank/DDBJ databases">
        <title>Murine metabolic-syndrome-specific gut microbial biobank.</title>
        <authorList>
            <person name="Liu C."/>
        </authorList>
    </citation>
    <scope>NUCLEOTIDE SEQUENCE [LARGE SCALE GENOMIC DNA]</scope>
    <source>
        <strain evidence="8 9">X69</strain>
    </source>
</reference>
<feature type="transmembrane region" description="Helical" evidence="7">
    <location>
        <begin position="136"/>
        <end position="155"/>
    </location>
</feature>